<comment type="caution">
    <text evidence="1">The sequence shown here is derived from an EMBL/GenBank/DDBJ whole genome shotgun (WGS) entry which is preliminary data.</text>
</comment>
<accession>X1T8X2</accession>
<dbReference type="AlphaFoldDB" id="X1T8X2"/>
<proteinExistence type="predicted"/>
<protein>
    <submittedName>
        <fullName evidence="1">Uncharacterized protein</fullName>
    </submittedName>
</protein>
<sequence>VVRHQYQLAFSLGVSIDKLPELRDIGEMSRLTH</sequence>
<reference evidence="1" key="1">
    <citation type="journal article" date="2014" name="Front. Microbiol.">
        <title>High frequency of phylogenetically diverse reductive dehalogenase-homologous genes in deep subseafloor sedimentary metagenomes.</title>
        <authorList>
            <person name="Kawai M."/>
            <person name="Futagami T."/>
            <person name="Toyoda A."/>
            <person name="Takaki Y."/>
            <person name="Nishi S."/>
            <person name="Hori S."/>
            <person name="Arai W."/>
            <person name="Tsubouchi T."/>
            <person name="Morono Y."/>
            <person name="Uchiyama I."/>
            <person name="Ito T."/>
            <person name="Fujiyama A."/>
            <person name="Inagaki F."/>
            <person name="Takami H."/>
        </authorList>
    </citation>
    <scope>NUCLEOTIDE SEQUENCE</scope>
    <source>
        <strain evidence="1">Expedition CK06-06</strain>
    </source>
</reference>
<feature type="non-terminal residue" evidence="1">
    <location>
        <position position="1"/>
    </location>
</feature>
<evidence type="ECO:0000313" key="1">
    <source>
        <dbReference type="EMBL" id="GAJ01813.1"/>
    </source>
</evidence>
<gene>
    <name evidence="1" type="ORF">S12H4_33968</name>
</gene>
<organism evidence="1">
    <name type="scientific">marine sediment metagenome</name>
    <dbReference type="NCBI Taxonomy" id="412755"/>
    <lineage>
        <taxon>unclassified sequences</taxon>
        <taxon>metagenomes</taxon>
        <taxon>ecological metagenomes</taxon>
    </lineage>
</organism>
<dbReference type="EMBL" id="BARW01020061">
    <property type="protein sequence ID" value="GAJ01813.1"/>
    <property type="molecule type" value="Genomic_DNA"/>
</dbReference>
<name>X1T8X2_9ZZZZ</name>